<feature type="compositionally biased region" description="Basic and acidic residues" evidence="1">
    <location>
        <begin position="172"/>
        <end position="193"/>
    </location>
</feature>
<organism evidence="3 4">
    <name type="scientific">Methylobacterium planeticum</name>
    <dbReference type="NCBI Taxonomy" id="2615211"/>
    <lineage>
        <taxon>Bacteria</taxon>
        <taxon>Pseudomonadati</taxon>
        <taxon>Pseudomonadota</taxon>
        <taxon>Alphaproteobacteria</taxon>
        <taxon>Hyphomicrobiales</taxon>
        <taxon>Methylobacteriaceae</taxon>
        <taxon>Methylobacterium</taxon>
    </lineage>
</organism>
<feature type="compositionally biased region" description="Pro residues" evidence="1">
    <location>
        <begin position="360"/>
        <end position="389"/>
    </location>
</feature>
<name>A0A6N6MXK9_9HYPH</name>
<dbReference type="InterPro" id="IPR052205">
    <property type="entry name" value="FliO/MopB"/>
</dbReference>
<dbReference type="AlphaFoldDB" id="A0A6N6MXK9"/>
<gene>
    <name evidence="3" type="ORF">F6X51_01210</name>
</gene>
<keyword evidence="4" id="KW-1185">Reference proteome</keyword>
<feature type="transmembrane region" description="Helical" evidence="2">
    <location>
        <begin position="12"/>
        <end position="33"/>
    </location>
</feature>
<feature type="compositionally biased region" description="Pro residues" evidence="1">
    <location>
        <begin position="396"/>
        <end position="414"/>
    </location>
</feature>
<evidence type="ECO:0000256" key="2">
    <source>
        <dbReference type="SAM" id="Phobius"/>
    </source>
</evidence>
<dbReference type="Proteomes" id="UP000441523">
    <property type="component" value="Unassembled WGS sequence"/>
</dbReference>
<keyword evidence="2" id="KW-0472">Membrane</keyword>
<accession>A0A6N6MXK9</accession>
<reference evidence="3 4" key="1">
    <citation type="submission" date="2019-09" db="EMBL/GenBank/DDBJ databases">
        <title>YIM 132548 draft genome.</title>
        <authorList>
            <person name="Jiang L."/>
        </authorList>
    </citation>
    <scope>NUCLEOTIDE SEQUENCE [LARGE SCALE GENOMIC DNA]</scope>
    <source>
        <strain evidence="3 4">YIM 132548</strain>
    </source>
</reference>
<dbReference type="RefSeq" id="WP_150961175.1">
    <property type="nucleotide sequence ID" value="NZ_VZZJ01000001.1"/>
</dbReference>
<dbReference type="PRINTS" id="PR01217">
    <property type="entry name" value="PRICHEXTENSN"/>
</dbReference>
<feature type="compositionally biased region" description="Low complexity" evidence="1">
    <location>
        <begin position="319"/>
        <end position="359"/>
    </location>
</feature>
<feature type="compositionally biased region" description="Pro residues" evidence="1">
    <location>
        <begin position="232"/>
        <end position="244"/>
    </location>
</feature>
<dbReference type="EMBL" id="VZZJ01000001">
    <property type="protein sequence ID" value="KAB1076189.1"/>
    <property type="molecule type" value="Genomic_DNA"/>
</dbReference>
<feature type="compositionally biased region" description="Pro residues" evidence="1">
    <location>
        <begin position="289"/>
        <end position="318"/>
    </location>
</feature>
<feature type="region of interest" description="Disordered" evidence="1">
    <location>
        <begin position="138"/>
        <end position="252"/>
    </location>
</feature>
<sequence length="449" mass="46459">MSAFFGSDGSFVLQFAIIFLVILAVLTAIVLVVRRFSGRGLSLSSKGTPRGRQPRLGIVDVYELDRQRQLILLRRDNVEHLLLVGGPNDVVIERHIQRGLRAGADPILRTEPLPEAQPESLDEPALETPEIAARRAEQPRFEPDFPIPLVVPPAAPEPSAPAPAPDGAMSDAEPRRAQAEDAPEPPRRAEAAPKRPLSRSTPPLINPRPDVASERARTEPSFADALAAKPVVTPPQPPLPPSPVTAPAEPRAVDAGILSDMARQLEIALARPASAVTPPPGATQAARPVPGPTPPTPPAASAPPTPPRPAPSFEPPRPAARTSPAPAEPATDPMAAAMAASQTSVPAAGQAEAAAVAPPVITPAPEPKPVVTAPPKPFLPQPPAAPAPGPQAQTPAPAPPVGASPAQAAPPAPAQAPSSSTKPAPNPFSVEEIEAEFARLLGRPLDKKG</sequence>
<evidence type="ECO:0008006" key="5">
    <source>
        <dbReference type="Google" id="ProtNLM"/>
    </source>
</evidence>
<dbReference type="PANTHER" id="PTHR38766">
    <property type="entry name" value="FLAGELLAR PROTEIN FLIO"/>
    <property type="match status" value="1"/>
</dbReference>
<evidence type="ECO:0000256" key="1">
    <source>
        <dbReference type="SAM" id="MobiDB-lite"/>
    </source>
</evidence>
<proteinExistence type="predicted"/>
<evidence type="ECO:0000313" key="3">
    <source>
        <dbReference type="EMBL" id="KAB1076189.1"/>
    </source>
</evidence>
<evidence type="ECO:0000313" key="4">
    <source>
        <dbReference type="Proteomes" id="UP000441523"/>
    </source>
</evidence>
<feature type="compositionally biased region" description="Pro residues" evidence="1">
    <location>
        <begin position="145"/>
        <end position="164"/>
    </location>
</feature>
<keyword evidence="2" id="KW-0812">Transmembrane</keyword>
<feature type="region of interest" description="Disordered" evidence="1">
    <location>
        <begin position="270"/>
        <end position="431"/>
    </location>
</feature>
<comment type="caution">
    <text evidence="3">The sequence shown here is derived from an EMBL/GenBank/DDBJ whole genome shotgun (WGS) entry which is preliminary data.</text>
</comment>
<dbReference type="PANTHER" id="PTHR38766:SF1">
    <property type="entry name" value="FLAGELLAR PROTEIN FLIO"/>
    <property type="match status" value="1"/>
</dbReference>
<protein>
    <recommendedName>
        <fullName evidence="5">Flagellar biosynthesis protein FliO</fullName>
    </recommendedName>
</protein>
<keyword evidence="2" id="KW-1133">Transmembrane helix</keyword>